<protein>
    <submittedName>
        <fullName evidence="1">Uncharacterized protein</fullName>
    </submittedName>
</protein>
<organism evidence="1 2">
    <name type="scientific">Secundilactobacillus pentosiphilus</name>
    <dbReference type="NCBI Taxonomy" id="1714682"/>
    <lineage>
        <taxon>Bacteria</taxon>
        <taxon>Bacillati</taxon>
        <taxon>Bacillota</taxon>
        <taxon>Bacilli</taxon>
        <taxon>Lactobacillales</taxon>
        <taxon>Lactobacillaceae</taxon>
        <taxon>Secundilactobacillus</taxon>
    </lineage>
</organism>
<evidence type="ECO:0000313" key="1">
    <source>
        <dbReference type="EMBL" id="GAX03532.1"/>
    </source>
</evidence>
<gene>
    <name evidence="1" type="ORF">IWT140_01137</name>
</gene>
<dbReference type="EMBL" id="BCMH01000007">
    <property type="protein sequence ID" value="GAX03532.1"/>
    <property type="molecule type" value="Genomic_DNA"/>
</dbReference>
<reference evidence="1 2" key="1">
    <citation type="submission" date="2015-11" db="EMBL/GenBank/DDBJ databases">
        <title>Draft genome sequences of new species of the genus Lactobacillus isolated from orchardgrass silage.</title>
        <authorList>
            <person name="Tohno M."/>
            <person name="Tanizawa Y."/>
            <person name="Arita M."/>
        </authorList>
    </citation>
    <scope>NUCLEOTIDE SEQUENCE [LARGE SCALE GENOMIC DNA]</scope>
    <source>
        <strain evidence="1 2">IWT140</strain>
    </source>
</reference>
<keyword evidence="2" id="KW-1185">Reference proteome</keyword>
<accession>A0A1Z5IPN0</accession>
<dbReference type="AlphaFoldDB" id="A0A1Z5IPN0"/>
<name>A0A1Z5IPN0_9LACO</name>
<dbReference type="Proteomes" id="UP000198430">
    <property type="component" value="Unassembled WGS sequence"/>
</dbReference>
<evidence type="ECO:0000313" key="2">
    <source>
        <dbReference type="Proteomes" id="UP000198430"/>
    </source>
</evidence>
<proteinExistence type="predicted"/>
<comment type="caution">
    <text evidence="1">The sequence shown here is derived from an EMBL/GenBank/DDBJ whole genome shotgun (WGS) entry which is preliminary data.</text>
</comment>
<sequence length="88" mass="10144">MRLRELITLVHQLDASLKLGFDTNPIKPISGMSASDNHLKLHTVTQTPLTVKTFRQHATHFDQQLVVFKSDGERLYGFRQSGHWLLFK</sequence>